<evidence type="ECO:0000256" key="1">
    <source>
        <dbReference type="SAM" id="MobiDB-lite"/>
    </source>
</evidence>
<sequence>MADHPDFFRPAEEALSRLANFRTQNPICVMTAPAGRSSSPSPGLPSPSMSPILSVPLQSPPTAIFPQFQASPTTIPPTTYGPAYNSVHQVSRANHMPCLGTQSPSPQPSPPQAYEPLVYPEPLECMTYTMVYDRVYLVLRDNLTDWWTRNTDALHQVTYRLTAAIIGGGVKGMFGSNGLQSLYQIGMYTGREGIYRYMCLAVQSEHGGLTILLKGDLCEKDGKDPTHDKELLVLCKDGFDKGVAKLYSSIVTEAQKQ</sequence>
<evidence type="ECO:0000313" key="3">
    <source>
        <dbReference type="Proteomes" id="UP000676310"/>
    </source>
</evidence>
<dbReference type="OrthoDB" id="3682974at2759"/>
<keyword evidence="3" id="KW-1185">Reference proteome</keyword>
<evidence type="ECO:0000313" key="2">
    <source>
        <dbReference type="EMBL" id="CAG5180946.1"/>
    </source>
</evidence>
<comment type="caution">
    <text evidence="2">The sequence shown here is derived from an EMBL/GenBank/DDBJ whole genome shotgun (WGS) entry which is preliminary data.</text>
</comment>
<reference evidence="2" key="1">
    <citation type="submission" date="2021-05" db="EMBL/GenBank/DDBJ databases">
        <authorList>
            <person name="Stam R."/>
        </authorList>
    </citation>
    <scope>NUCLEOTIDE SEQUENCE</scope>
    <source>
        <strain evidence="2">CS162</strain>
    </source>
</reference>
<organism evidence="2 3">
    <name type="scientific">Alternaria atra</name>
    <dbReference type="NCBI Taxonomy" id="119953"/>
    <lineage>
        <taxon>Eukaryota</taxon>
        <taxon>Fungi</taxon>
        <taxon>Dikarya</taxon>
        <taxon>Ascomycota</taxon>
        <taxon>Pezizomycotina</taxon>
        <taxon>Dothideomycetes</taxon>
        <taxon>Pleosporomycetidae</taxon>
        <taxon>Pleosporales</taxon>
        <taxon>Pleosporineae</taxon>
        <taxon>Pleosporaceae</taxon>
        <taxon>Alternaria</taxon>
        <taxon>Alternaria sect. Ulocladioides</taxon>
    </lineage>
</organism>
<gene>
    <name evidence="2" type="ORF">ALTATR162_LOCUS9516</name>
</gene>
<feature type="compositionally biased region" description="Low complexity" evidence="1">
    <location>
        <begin position="37"/>
        <end position="52"/>
    </location>
</feature>
<proteinExistence type="predicted"/>
<dbReference type="Proteomes" id="UP000676310">
    <property type="component" value="Unassembled WGS sequence"/>
</dbReference>
<dbReference type="AlphaFoldDB" id="A0A8J2I869"/>
<dbReference type="EMBL" id="CAJRGZ010000025">
    <property type="protein sequence ID" value="CAG5180946.1"/>
    <property type="molecule type" value="Genomic_DNA"/>
</dbReference>
<dbReference type="GeneID" id="67021746"/>
<accession>A0A8J2I869</accession>
<feature type="region of interest" description="Disordered" evidence="1">
    <location>
        <begin position="32"/>
        <end position="52"/>
    </location>
</feature>
<protein>
    <submittedName>
        <fullName evidence="2">Uncharacterized protein</fullName>
    </submittedName>
</protein>
<dbReference type="RefSeq" id="XP_043173085.1">
    <property type="nucleotide sequence ID" value="XM_043317150.1"/>
</dbReference>
<name>A0A8J2I869_9PLEO</name>